<keyword evidence="2" id="KW-1185">Reference proteome</keyword>
<protein>
    <submittedName>
        <fullName evidence="1">Uncharacterized protein</fullName>
    </submittedName>
</protein>
<evidence type="ECO:0000313" key="1">
    <source>
        <dbReference type="EMBL" id="KZT68671.1"/>
    </source>
</evidence>
<dbReference type="AlphaFoldDB" id="A0A165PVF4"/>
<sequence length="409" mass="47260">MAEGQNFRLINIDKRQTLAYLHDSSNLHLDQLLFEYDPARLVWMLAASRIPKPYQRSVEKGHSVHTHDLGALDLPFDVLENIFRQIHHEDAEDAVYLELTNSFLRDIGQKRVYNMLLTYHCPWWLERLICLGEYVRGDDLPLTAGVIKECERAVLCGEMPAEERKAEEARQFREYMACLDDEFGSRDRHFFDGWRLIDSIRKDRGRHNSRIYNCVEYTISDDAGWYTWSNKFRECGTPGLSPTEHRELQALVTPDWSWDGRPETEWVVCSWSCAEYVRVSGVTKLTGASPRGPWTDKDKHLSLGHVLLTQICWSSDASGTNLGYDGPITRGRWAGHHVAIVTVDRLLEDTVFNVKLNGRWDDVTNKVMKEVTEIWMRHDPDVLLAQVRLTDDPSDNERHANENGNDSQS</sequence>
<dbReference type="EMBL" id="KV429064">
    <property type="protein sequence ID" value="KZT68671.1"/>
    <property type="molecule type" value="Genomic_DNA"/>
</dbReference>
<dbReference type="Proteomes" id="UP000076727">
    <property type="component" value="Unassembled WGS sequence"/>
</dbReference>
<proteinExistence type="predicted"/>
<name>A0A165PVF4_9APHY</name>
<dbReference type="OrthoDB" id="2588098at2759"/>
<evidence type="ECO:0000313" key="2">
    <source>
        <dbReference type="Proteomes" id="UP000076727"/>
    </source>
</evidence>
<accession>A0A165PVF4</accession>
<organism evidence="1 2">
    <name type="scientific">Daedalea quercina L-15889</name>
    <dbReference type="NCBI Taxonomy" id="1314783"/>
    <lineage>
        <taxon>Eukaryota</taxon>
        <taxon>Fungi</taxon>
        <taxon>Dikarya</taxon>
        <taxon>Basidiomycota</taxon>
        <taxon>Agaricomycotina</taxon>
        <taxon>Agaricomycetes</taxon>
        <taxon>Polyporales</taxon>
        <taxon>Fomitopsis</taxon>
    </lineage>
</organism>
<reference evidence="1 2" key="1">
    <citation type="journal article" date="2016" name="Mol. Biol. Evol.">
        <title>Comparative Genomics of Early-Diverging Mushroom-Forming Fungi Provides Insights into the Origins of Lignocellulose Decay Capabilities.</title>
        <authorList>
            <person name="Nagy L.G."/>
            <person name="Riley R."/>
            <person name="Tritt A."/>
            <person name="Adam C."/>
            <person name="Daum C."/>
            <person name="Floudas D."/>
            <person name="Sun H."/>
            <person name="Yadav J.S."/>
            <person name="Pangilinan J."/>
            <person name="Larsson K.H."/>
            <person name="Matsuura K."/>
            <person name="Barry K."/>
            <person name="Labutti K."/>
            <person name="Kuo R."/>
            <person name="Ohm R.A."/>
            <person name="Bhattacharya S.S."/>
            <person name="Shirouzu T."/>
            <person name="Yoshinaga Y."/>
            <person name="Martin F.M."/>
            <person name="Grigoriev I.V."/>
            <person name="Hibbett D.S."/>
        </authorList>
    </citation>
    <scope>NUCLEOTIDE SEQUENCE [LARGE SCALE GENOMIC DNA]</scope>
    <source>
        <strain evidence="1 2">L-15889</strain>
    </source>
</reference>
<gene>
    <name evidence="1" type="ORF">DAEQUDRAFT_811925</name>
</gene>